<dbReference type="EMBL" id="BSOT01000005">
    <property type="protein sequence ID" value="GLR70354.1"/>
    <property type="molecule type" value="Genomic_DNA"/>
</dbReference>
<evidence type="ECO:0000256" key="1">
    <source>
        <dbReference type="ARBA" id="ARBA00001966"/>
    </source>
</evidence>
<dbReference type="InterPro" id="IPR007197">
    <property type="entry name" value="rSAM"/>
</dbReference>
<dbReference type="InterPro" id="IPR050377">
    <property type="entry name" value="Radical_SAM_PqqE_MftC-like"/>
</dbReference>
<dbReference type="GO" id="GO:0051536">
    <property type="term" value="F:iron-sulfur cluster binding"/>
    <property type="evidence" value="ECO:0007669"/>
    <property type="project" value="UniProtKB-KW"/>
</dbReference>
<comment type="cofactor">
    <cofactor evidence="1">
        <name>[4Fe-4S] cluster</name>
        <dbReference type="ChEBI" id="CHEBI:49883"/>
    </cofactor>
</comment>
<sequence length="322" mass="36171">MLERAEVHAVETIEIKELQADTTRSNRWKYTPKGDKAGYIQPLRLQELWFHTGTKCNLSCDFCLEGSSPSDKRLASPKFKDLKPYIDEALTLGTQQFSFTGGEPMLVKDIIDILNYASSKKPCLVLTNGTDPLMKRIEALKPLLNNAHPISFRISLDSYDAKIHDQGRGKGEFNKAVIGLRTLHNLGFPVSVARHIKPGENSTNVNQAFEDLFALNGLPQNIHIVAFPDFLTPGSLPQVPHITENCMTSYQTEEQRNNYMCATSKMIVKKDGKMQVYACTLVDDDEEYSFGSDLTASMQQRISMKHHRCYSCFAFGASCSEM</sequence>
<evidence type="ECO:0000313" key="7">
    <source>
        <dbReference type="EMBL" id="GLR70354.1"/>
    </source>
</evidence>
<evidence type="ECO:0000256" key="5">
    <source>
        <dbReference type="ARBA" id="ARBA00023014"/>
    </source>
</evidence>
<protein>
    <recommendedName>
        <fullName evidence="6">Radical SAM core domain-containing protein</fullName>
    </recommendedName>
</protein>
<evidence type="ECO:0000259" key="6">
    <source>
        <dbReference type="PROSITE" id="PS51918"/>
    </source>
</evidence>
<gene>
    <name evidence="7" type="ORF">GCM10007852_12620</name>
</gene>
<dbReference type="Pfam" id="PF04055">
    <property type="entry name" value="Radical_SAM"/>
    <property type="match status" value="1"/>
</dbReference>
<keyword evidence="2" id="KW-0949">S-adenosyl-L-methionine</keyword>
<dbReference type="PANTHER" id="PTHR11228">
    <property type="entry name" value="RADICAL SAM DOMAIN PROTEIN"/>
    <property type="match status" value="1"/>
</dbReference>
<accession>A0AA37WJN2</accession>
<name>A0AA37WJN2_9ALTE</name>
<reference evidence="7" key="2">
    <citation type="submission" date="2023-01" db="EMBL/GenBank/DDBJ databases">
        <title>Draft genome sequence of Agaribacter marinus strain NBRC 110023.</title>
        <authorList>
            <person name="Sun Q."/>
            <person name="Mori K."/>
        </authorList>
    </citation>
    <scope>NUCLEOTIDE SEQUENCE</scope>
    <source>
        <strain evidence="7">NBRC 110023</strain>
    </source>
</reference>
<dbReference type="Proteomes" id="UP001156601">
    <property type="component" value="Unassembled WGS sequence"/>
</dbReference>
<evidence type="ECO:0000256" key="2">
    <source>
        <dbReference type="ARBA" id="ARBA00022691"/>
    </source>
</evidence>
<feature type="domain" description="Radical SAM core" evidence="6">
    <location>
        <begin position="35"/>
        <end position="270"/>
    </location>
</feature>
<dbReference type="PANTHER" id="PTHR11228:SF7">
    <property type="entry name" value="PQQA PEPTIDE CYCLASE"/>
    <property type="match status" value="1"/>
</dbReference>
<dbReference type="GO" id="GO:0046872">
    <property type="term" value="F:metal ion binding"/>
    <property type="evidence" value="ECO:0007669"/>
    <property type="project" value="UniProtKB-KW"/>
</dbReference>
<reference evidence="7" key="1">
    <citation type="journal article" date="2014" name="Int. J. Syst. Evol. Microbiol.">
        <title>Complete genome sequence of Corynebacterium casei LMG S-19264T (=DSM 44701T), isolated from a smear-ripened cheese.</title>
        <authorList>
            <consortium name="US DOE Joint Genome Institute (JGI-PGF)"/>
            <person name="Walter F."/>
            <person name="Albersmeier A."/>
            <person name="Kalinowski J."/>
            <person name="Ruckert C."/>
        </authorList>
    </citation>
    <scope>NUCLEOTIDE SEQUENCE</scope>
    <source>
        <strain evidence="7">NBRC 110023</strain>
    </source>
</reference>
<keyword evidence="4" id="KW-0408">Iron</keyword>
<dbReference type="SUPFAM" id="SSF102114">
    <property type="entry name" value="Radical SAM enzymes"/>
    <property type="match status" value="1"/>
</dbReference>
<comment type="caution">
    <text evidence="7">The sequence shown here is derived from an EMBL/GenBank/DDBJ whole genome shotgun (WGS) entry which is preliminary data.</text>
</comment>
<dbReference type="PROSITE" id="PS51918">
    <property type="entry name" value="RADICAL_SAM"/>
    <property type="match status" value="1"/>
</dbReference>
<organism evidence="7 8">
    <name type="scientific">Agaribacter marinus</name>
    <dbReference type="NCBI Taxonomy" id="1431249"/>
    <lineage>
        <taxon>Bacteria</taxon>
        <taxon>Pseudomonadati</taxon>
        <taxon>Pseudomonadota</taxon>
        <taxon>Gammaproteobacteria</taxon>
        <taxon>Alteromonadales</taxon>
        <taxon>Alteromonadaceae</taxon>
        <taxon>Agaribacter</taxon>
    </lineage>
</organism>
<dbReference type="AlphaFoldDB" id="A0AA37WJN2"/>
<dbReference type="InterPro" id="IPR058240">
    <property type="entry name" value="rSAM_sf"/>
</dbReference>
<keyword evidence="5" id="KW-0411">Iron-sulfur</keyword>
<dbReference type="SFLD" id="SFLDG01067">
    <property type="entry name" value="SPASM/twitch_domain_containing"/>
    <property type="match status" value="1"/>
</dbReference>
<proteinExistence type="predicted"/>
<dbReference type="InterPro" id="IPR013785">
    <property type="entry name" value="Aldolase_TIM"/>
</dbReference>
<evidence type="ECO:0000256" key="4">
    <source>
        <dbReference type="ARBA" id="ARBA00023004"/>
    </source>
</evidence>
<keyword evidence="8" id="KW-1185">Reference proteome</keyword>
<dbReference type="SFLD" id="SFLDS00029">
    <property type="entry name" value="Radical_SAM"/>
    <property type="match status" value="1"/>
</dbReference>
<dbReference type="RefSeq" id="WP_284216655.1">
    <property type="nucleotide sequence ID" value="NZ_BSOT01000005.1"/>
</dbReference>
<keyword evidence="3" id="KW-0479">Metal-binding</keyword>
<dbReference type="Gene3D" id="3.20.20.70">
    <property type="entry name" value="Aldolase class I"/>
    <property type="match status" value="1"/>
</dbReference>
<evidence type="ECO:0000313" key="8">
    <source>
        <dbReference type="Proteomes" id="UP001156601"/>
    </source>
</evidence>
<evidence type="ECO:0000256" key="3">
    <source>
        <dbReference type="ARBA" id="ARBA00022723"/>
    </source>
</evidence>
<dbReference type="CDD" id="cd01335">
    <property type="entry name" value="Radical_SAM"/>
    <property type="match status" value="1"/>
</dbReference>
<dbReference type="GO" id="GO:0003824">
    <property type="term" value="F:catalytic activity"/>
    <property type="evidence" value="ECO:0007669"/>
    <property type="project" value="InterPro"/>
</dbReference>